<protein>
    <submittedName>
        <fullName evidence="6">RTA1 like protein-domain-containing protein</fullName>
    </submittedName>
</protein>
<evidence type="ECO:0000256" key="5">
    <source>
        <dbReference type="SAM" id="Phobius"/>
    </source>
</evidence>
<dbReference type="Pfam" id="PF04479">
    <property type="entry name" value="RTA1"/>
    <property type="match status" value="1"/>
</dbReference>
<keyword evidence="4 5" id="KW-0472">Membrane</keyword>
<dbReference type="InterPro" id="IPR007568">
    <property type="entry name" value="RTA1"/>
</dbReference>
<evidence type="ECO:0000256" key="4">
    <source>
        <dbReference type="ARBA" id="ARBA00023136"/>
    </source>
</evidence>
<dbReference type="GO" id="GO:0000324">
    <property type="term" value="C:fungal-type vacuole"/>
    <property type="evidence" value="ECO:0007669"/>
    <property type="project" value="TreeGrafter"/>
</dbReference>
<evidence type="ECO:0000256" key="3">
    <source>
        <dbReference type="ARBA" id="ARBA00022989"/>
    </source>
</evidence>
<proteinExistence type="predicted"/>
<name>A0AAN6Y2Q0_9PEZI</name>
<accession>A0AAN6Y2Q0</accession>
<feature type="transmembrane region" description="Helical" evidence="5">
    <location>
        <begin position="83"/>
        <end position="104"/>
    </location>
</feature>
<reference evidence="6" key="1">
    <citation type="journal article" date="2023" name="Mol. Phylogenet. Evol.">
        <title>Genome-scale phylogeny and comparative genomics of the fungal order Sordariales.</title>
        <authorList>
            <person name="Hensen N."/>
            <person name="Bonometti L."/>
            <person name="Westerberg I."/>
            <person name="Brannstrom I.O."/>
            <person name="Guillou S."/>
            <person name="Cros-Aarteil S."/>
            <person name="Calhoun S."/>
            <person name="Haridas S."/>
            <person name="Kuo A."/>
            <person name="Mondo S."/>
            <person name="Pangilinan J."/>
            <person name="Riley R."/>
            <person name="LaButti K."/>
            <person name="Andreopoulos B."/>
            <person name="Lipzen A."/>
            <person name="Chen C."/>
            <person name="Yan M."/>
            <person name="Daum C."/>
            <person name="Ng V."/>
            <person name="Clum A."/>
            <person name="Steindorff A."/>
            <person name="Ohm R.A."/>
            <person name="Martin F."/>
            <person name="Silar P."/>
            <person name="Natvig D.O."/>
            <person name="Lalanne C."/>
            <person name="Gautier V."/>
            <person name="Ament-Velasquez S.L."/>
            <person name="Kruys A."/>
            <person name="Hutchinson M.I."/>
            <person name="Powell A.J."/>
            <person name="Barry K."/>
            <person name="Miller A.N."/>
            <person name="Grigoriev I.V."/>
            <person name="Debuchy R."/>
            <person name="Gladieux P."/>
            <person name="Hiltunen Thoren M."/>
            <person name="Johannesson H."/>
        </authorList>
    </citation>
    <scope>NUCLEOTIDE SEQUENCE</scope>
    <source>
        <strain evidence="6">PSN293</strain>
    </source>
</reference>
<reference evidence="6" key="2">
    <citation type="submission" date="2023-05" db="EMBL/GenBank/DDBJ databases">
        <authorList>
            <consortium name="Lawrence Berkeley National Laboratory"/>
            <person name="Steindorff A."/>
            <person name="Hensen N."/>
            <person name="Bonometti L."/>
            <person name="Westerberg I."/>
            <person name="Brannstrom I.O."/>
            <person name="Guillou S."/>
            <person name="Cros-Aarteil S."/>
            <person name="Calhoun S."/>
            <person name="Haridas S."/>
            <person name="Kuo A."/>
            <person name="Mondo S."/>
            <person name="Pangilinan J."/>
            <person name="Riley R."/>
            <person name="Labutti K."/>
            <person name="Andreopoulos B."/>
            <person name="Lipzen A."/>
            <person name="Chen C."/>
            <person name="Yanf M."/>
            <person name="Daum C."/>
            <person name="Ng V."/>
            <person name="Clum A."/>
            <person name="Ohm R."/>
            <person name="Martin F."/>
            <person name="Silar P."/>
            <person name="Natvig D."/>
            <person name="Lalanne C."/>
            <person name="Gautier V."/>
            <person name="Ament-Velasquez S.L."/>
            <person name="Kruys A."/>
            <person name="Hutchinson M.I."/>
            <person name="Powell A.J."/>
            <person name="Barry K."/>
            <person name="Miller A.N."/>
            <person name="Grigoriev I.V."/>
            <person name="Debuchy R."/>
            <person name="Gladieux P."/>
            <person name="Thoren M.H."/>
            <person name="Johannesson H."/>
        </authorList>
    </citation>
    <scope>NUCLEOTIDE SEQUENCE</scope>
    <source>
        <strain evidence="6">PSN293</strain>
    </source>
</reference>
<comment type="caution">
    <text evidence="6">The sequence shown here is derived from an EMBL/GenBank/DDBJ whole genome shotgun (WGS) entry which is preliminary data.</text>
</comment>
<feature type="transmembrane region" description="Helical" evidence="5">
    <location>
        <begin position="25"/>
        <end position="44"/>
    </location>
</feature>
<dbReference type="PANTHER" id="PTHR31465">
    <property type="entry name" value="PROTEIN RTA1-RELATED"/>
    <property type="match status" value="1"/>
</dbReference>
<dbReference type="EMBL" id="MU858157">
    <property type="protein sequence ID" value="KAK4211106.1"/>
    <property type="molecule type" value="Genomic_DNA"/>
</dbReference>
<comment type="subcellular location">
    <subcellularLocation>
        <location evidence="1">Membrane</location>
        <topology evidence="1">Multi-pass membrane protein</topology>
    </subcellularLocation>
</comment>
<evidence type="ECO:0000313" key="7">
    <source>
        <dbReference type="Proteomes" id="UP001301769"/>
    </source>
</evidence>
<evidence type="ECO:0000313" key="6">
    <source>
        <dbReference type="EMBL" id="KAK4211106.1"/>
    </source>
</evidence>
<evidence type="ECO:0000256" key="2">
    <source>
        <dbReference type="ARBA" id="ARBA00022692"/>
    </source>
</evidence>
<keyword evidence="2 5" id="KW-0812">Transmembrane</keyword>
<sequence length="402" mass="43764">MLIARECKSDTCPVPGGFFESSPGLAGNAFLLAAFASLIPLNIYTGVRYKAPLYVSLIVIGLVLEVVSHVGKILIHADIANPIYFSVYLVANLWGPTVMATAMYTALPHIMAIYGPECRIVSRPIYINIFFLTLNIFALAFQAVGSVFASNGTTAAEMAQGTNMAVAGLAMQFASLTIFMVMYYYINYRIAHRRYIIDPKLAVIFLSSKFKTFLIGIQLAAFLLIVRVAVRIGALSTGLSGGLFQSEVVTYLLDDTAVLLTAIILSLAPPGRAFGPSWKDTTPFTLQKICPSRIRLPLRSHERSCIRTRVISQPYPLNSTFTPGSSRSYNALNTPPVPSITSPALNGVYMRPAYEVSPVAAVPFLASEASSPRELMSPIRKKKMWASTPDASQMVNPNGIWS</sequence>
<keyword evidence="7" id="KW-1185">Reference proteome</keyword>
<feature type="transmembrane region" description="Helical" evidence="5">
    <location>
        <begin position="213"/>
        <end position="236"/>
    </location>
</feature>
<dbReference type="Proteomes" id="UP001301769">
    <property type="component" value="Unassembled WGS sequence"/>
</dbReference>
<dbReference type="AlphaFoldDB" id="A0AAN6Y2Q0"/>
<feature type="transmembrane region" description="Helical" evidence="5">
    <location>
        <begin position="125"/>
        <end position="144"/>
    </location>
</feature>
<feature type="transmembrane region" description="Helical" evidence="5">
    <location>
        <begin position="51"/>
        <end position="71"/>
    </location>
</feature>
<keyword evidence="3 5" id="KW-1133">Transmembrane helix</keyword>
<organism evidence="6 7">
    <name type="scientific">Rhypophila decipiens</name>
    <dbReference type="NCBI Taxonomy" id="261697"/>
    <lineage>
        <taxon>Eukaryota</taxon>
        <taxon>Fungi</taxon>
        <taxon>Dikarya</taxon>
        <taxon>Ascomycota</taxon>
        <taxon>Pezizomycotina</taxon>
        <taxon>Sordariomycetes</taxon>
        <taxon>Sordariomycetidae</taxon>
        <taxon>Sordariales</taxon>
        <taxon>Naviculisporaceae</taxon>
        <taxon>Rhypophila</taxon>
    </lineage>
</organism>
<dbReference type="PANTHER" id="PTHR31465:SF9">
    <property type="entry name" value="SPHINGOID LONG-CHAIN BASE TRANSPORTER RSB1"/>
    <property type="match status" value="1"/>
</dbReference>
<feature type="transmembrane region" description="Helical" evidence="5">
    <location>
        <begin position="164"/>
        <end position="186"/>
    </location>
</feature>
<evidence type="ECO:0000256" key="1">
    <source>
        <dbReference type="ARBA" id="ARBA00004141"/>
    </source>
</evidence>
<dbReference type="GO" id="GO:0005886">
    <property type="term" value="C:plasma membrane"/>
    <property type="evidence" value="ECO:0007669"/>
    <property type="project" value="TreeGrafter"/>
</dbReference>
<gene>
    <name evidence="6" type="ORF">QBC37DRAFT_474625</name>
</gene>